<evidence type="ECO:0000313" key="7">
    <source>
        <dbReference type="EMBL" id="MFB9832370.1"/>
    </source>
</evidence>
<evidence type="ECO:0000256" key="2">
    <source>
        <dbReference type="ARBA" id="ARBA00008814"/>
    </source>
</evidence>
<evidence type="ECO:0000256" key="1">
    <source>
        <dbReference type="ARBA" id="ARBA00004196"/>
    </source>
</evidence>
<gene>
    <name evidence="7" type="ORF">ACFFNX_09245</name>
</gene>
<keyword evidence="8" id="KW-1185">Reference proteome</keyword>
<dbReference type="Proteomes" id="UP001589627">
    <property type="component" value="Unassembled WGS sequence"/>
</dbReference>
<comment type="caution">
    <text evidence="7">The sequence shown here is derived from an EMBL/GenBank/DDBJ whole genome shotgun (WGS) entry which is preliminary data.</text>
</comment>
<evidence type="ECO:0000256" key="5">
    <source>
        <dbReference type="SAM" id="SignalP"/>
    </source>
</evidence>
<dbReference type="CDD" id="cd01146">
    <property type="entry name" value="FhuD"/>
    <property type="match status" value="1"/>
</dbReference>
<keyword evidence="3" id="KW-0813">Transport</keyword>
<comment type="similarity">
    <text evidence="2">Belongs to the bacterial solute-binding protein 8 family.</text>
</comment>
<keyword evidence="4 5" id="KW-0732">Signal</keyword>
<evidence type="ECO:0000259" key="6">
    <source>
        <dbReference type="PROSITE" id="PS50983"/>
    </source>
</evidence>
<dbReference type="PROSITE" id="PS50983">
    <property type="entry name" value="FE_B12_PBP"/>
    <property type="match status" value="1"/>
</dbReference>
<evidence type="ECO:0000256" key="4">
    <source>
        <dbReference type="ARBA" id="ARBA00022729"/>
    </source>
</evidence>
<organism evidence="7 8">
    <name type="scientific">Actinoallomurus acaciae</name>
    <dbReference type="NCBI Taxonomy" id="502577"/>
    <lineage>
        <taxon>Bacteria</taxon>
        <taxon>Bacillati</taxon>
        <taxon>Actinomycetota</taxon>
        <taxon>Actinomycetes</taxon>
        <taxon>Streptosporangiales</taxon>
        <taxon>Thermomonosporaceae</taxon>
        <taxon>Actinoallomurus</taxon>
    </lineage>
</organism>
<feature type="signal peptide" evidence="5">
    <location>
        <begin position="1"/>
        <end position="20"/>
    </location>
</feature>
<feature type="chain" id="PRO_5045769243" evidence="5">
    <location>
        <begin position="21"/>
        <end position="346"/>
    </location>
</feature>
<feature type="domain" description="Fe/B12 periplasmic-binding" evidence="6">
    <location>
        <begin position="60"/>
        <end position="333"/>
    </location>
</feature>
<protein>
    <submittedName>
        <fullName evidence="7">Iron-siderophore ABC transporter substrate-binding protein</fullName>
    </submittedName>
</protein>
<dbReference type="RefSeq" id="WP_378198066.1">
    <property type="nucleotide sequence ID" value="NZ_JBHLZP010000047.1"/>
</dbReference>
<dbReference type="Gene3D" id="3.40.50.1980">
    <property type="entry name" value="Nitrogenase molybdenum iron protein domain"/>
    <property type="match status" value="2"/>
</dbReference>
<comment type="subcellular location">
    <subcellularLocation>
        <location evidence="1">Cell envelope</location>
    </subcellularLocation>
</comment>
<name>A0ABV5YBI4_9ACTN</name>
<accession>A0ABV5YBI4</accession>
<proteinExistence type="inferred from homology"/>
<dbReference type="PANTHER" id="PTHR30532:SF24">
    <property type="entry name" value="FERRIC ENTEROBACTIN-BINDING PERIPLASMIC PROTEIN FEPB"/>
    <property type="match status" value="1"/>
</dbReference>
<dbReference type="SUPFAM" id="SSF53807">
    <property type="entry name" value="Helical backbone' metal receptor"/>
    <property type="match status" value="1"/>
</dbReference>
<evidence type="ECO:0000313" key="8">
    <source>
        <dbReference type="Proteomes" id="UP001589627"/>
    </source>
</evidence>
<dbReference type="InterPro" id="IPR002491">
    <property type="entry name" value="ABC_transptr_periplasmic_BD"/>
</dbReference>
<dbReference type="InterPro" id="IPR051313">
    <property type="entry name" value="Bact_iron-sidero_bind"/>
</dbReference>
<sequence>MRLRLRHVLAVALFVGLMAAGCGSGKATTPASRSSAAGAAFPVTIAHKFGTTTIKAEPKRVVTVGLTDQDAMLALGKVPVGTTEWFGGFPGAIGPWATGYLHGAPLPTVLKDTGTGPQVEKIAALRPDLILAVYGGLTKKQYETLSKLAPVVAQPKQYNDFGVPWDVQTKTIGQALGKEKQADTLVAGVQAKFAAVRKANPEFEGKTAVSGTPYEGYFVYGSQDPRSRTLTSLGFRLPTDLDKLIGDQFGANISKERTDLLDQQVIVWSVSNVAKDAPTLHADKLYADLNVVKQGREVLVGEDTPYGVSYSFETVLSLPYLLDRLAPQLKAAVDGDPATKVEQPAQ</sequence>
<dbReference type="PANTHER" id="PTHR30532">
    <property type="entry name" value="IRON III DICITRATE-BINDING PERIPLASMIC PROTEIN"/>
    <property type="match status" value="1"/>
</dbReference>
<evidence type="ECO:0000256" key="3">
    <source>
        <dbReference type="ARBA" id="ARBA00022448"/>
    </source>
</evidence>
<dbReference type="Pfam" id="PF01497">
    <property type="entry name" value="Peripla_BP_2"/>
    <property type="match status" value="1"/>
</dbReference>
<dbReference type="EMBL" id="JBHLZP010000047">
    <property type="protein sequence ID" value="MFB9832370.1"/>
    <property type="molecule type" value="Genomic_DNA"/>
</dbReference>
<dbReference type="PROSITE" id="PS51257">
    <property type="entry name" value="PROKAR_LIPOPROTEIN"/>
    <property type="match status" value="1"/>
</dbReference>
<reference evidence="7 8" key="1">
    <citation type="submission" date="2024-09" db="EMBL/GenBank/DDBJ databases">
        <authorList>
            <person name="Sun Q."/>
            <person name="Mori K."/>
        </authorList>
    </citation>
    <scope>NUCLEOTIDE SEQUENCE [LARGE SCALE GENOMIC DNA]</scope>
    <source>
        <strain evidence="7 8">TBRC 0563</strain>
    </source>
</reference>